<name>A0A6C0C2C7_9ZZZZ</name>
<sequence length="582" mass="65630">MAEVAIPVAALGIMYILSNHNKEPKSIQESFQSELPNIKDKPTNYPIEDFKDVVHSVSKYNGRKTGVEEFYKNDNYSQAQKMQKPTTFTSLTGETMNKNNIEHNNMVPFFGSTVSQPSITENNDTLNLYTGMGQEHIVKREQAPLFKPEKNMHHIYGTPNTNNFIQERMQMNITDTQNNTKPWDEIRVGPGLNKGYSSEGTGGFNSQMDAREKMLPKTVDQLRVETNPKVSYGTQTLGAYAGKGFTHATTKHHQGKIEKNRPDTYYINTPDRWMTTTGASGEAQTNRSTIMLKATNNIQSEHFGNSNRNKNGIYQQGKYDETHKQHLDGPDKHIGVASASGRKNQNDNKDTYDNLVNNRSLTGGQNEWGAVYGGYMNAIVAPILDIIRPTRKENVVGNMRPVGNPNNGSWGVKNGTVWSSTDIPKTTIKEQMIDNDRHAMGFHNHSGGYTINPRQKTYQQRDTTNCMYTPNGGVQTQVQTYNAAYNAHLNPNKEVLLKQNFHNHGNEKLFNNNMNVTNLRNTAVNRPQVYANMPKLAPNQNTMGRVSGKYQREVNVNCKRNTNDMVNQFQNNPYTHSLHSVA</sequence>
<dbReference type="EMBL" id="MN739323">
    <property type="protein sequence ID" value="QHS98767.1"/>
    <property type="molecule type" value="Genomic_DNA"/>
</dbReference>
<accession>A0A6C0C2C7</accession>
<proteinExistence type="predicted"/>
<protein>
    <submittedName>
        <fullName evidence="2">Uncharacterized protein</fullName>
    </submittedName>
</protein>
<dbReference type="AlphaFoldDB" id="A0A6C0C2C7"/>
<reference evidence="2" key="1">
    <citation type="journal article" date="2020" name="Nature">
        <title>Giant virus diversity and host interactions through global metagenomics.</title>
        <authorList>
            <person name="Schulz F."/>
            <person name="Roux S."/>
            <person name="Paez-Espino D."/>
            <person name="Jungbluth S."/>
            <person name="Walsh D.A."/>
            <person name="Denef V.J."/>
            <person name="McMahon K.D."/>
            <person name="Konstantinidis K.T."/>
            <person name="Eloe-Fadrosh E.A."/>
            <person name="Kyrpides N.C."/>
            <person name="Woyke T."/>
        </authorList>
    </citation>
    <scope>NUCLEOTIDE SEQUENCE</scope>
    <source>
        <strain evidence="2">GVMAG-M-3300020185-18</strain>
    </source>
</reference>
<feature type="region of interest" description="Disordered" evidence="1">
    <location>
        <begin position="323"/>
        <end position="358"/>
    </location>
</feature>
<feature type="compositionally biased region" description="Basic and acidic residues" evidence="1">
    <location>
        <begin position="323"/>
        <end position="334"/>
    </location>
</feature>
<organism evidence="2">
    <name type="scientific">viral metagenome</name>
    <dbReference type="NCBI Taxonomy" id="1070528"/>
    <lineage>
        <taxon>unclassified sequences</taxon>
        <taxon>metagenomes</taxon>
        <taxon>organismal metagenomes</taxon>
    </lineage>
</organism>
<evidence type="ECO:0000313" key="2">
    <source>
        <dbReference type="EMBL" id="QHS98767.1"/>
    </source>
</evidence>
<evidence type="ECO:0000256" key="1">
    <source>
        <dbReference type="SAM" id="MobiDB-lite"/>
    </source>
</evidence>